<evidence type="ECO:0000256" key="2">
    <source>
        <dbReference type="ARBA" id="ARBA00022448"/>
    </source>
</evidence>
<sequence length="465" mass="49752">MRSTRLTLLALAFALALAGCGAGGEVADPGVGAPQGADAFLVAQCPDAGIRPNGDKEFTYWSMWNADEPQGRVLSKAIRCFTDKTGVKVNVLWLGRDLLTRNVAPALNTGTVPDLFDQDVSQVMASVVSAGGTQPVEDVLDYRVGEGDLKVRDVLPVASYDFPQNKGPDGKIFEIPYVVFGSAWWYDRTVAGRVVAPKTTDELFQLFDNAKSTGIAALAQDGDRSTSNAALFTQAAVRYLGAGGLTRAAQDKTGDVWRNDVGLYQAAEFVEKIATGRYLIPGWDSAKYPTLQHRWATGEAAYLSLPGWVPSETKEYLAKKGDDRTVSLASFPFPQPPAATHTVAERVPVGFAVAAKAKNPGAAKAFIAYVLNKDILSGVPAVADNLTPRADLPVPESQKDIRAGLTDPAVEQALYLDGVNAVAGGRWVETVLYPLTDSLLRGNISAADFIDAVADKQVKFWRTAK</sequence>
<dbReference type="InterPro" id="IPR050490">
    <property type="entry name" value="Bact_solute-bd_prot1"/>
</dbReference>
<name>A0A9W6QLT4_9PSEU</name>
<evidence type="ECO:0000313" key="5">
    <source>
        <dbReference type="Proteomes" id="UP001165042"/>
    </source>
</evidence>
<organism evidence="4 5">
    <name type="scientific">Actinokineospora globicatena</name>
    <dbReference type="NCBI Taxonomy" id="103729"/>
    <lineage>
        <taxon>Bacteria</taxon>
        <taxon>Bacillati</taxon>
        <taxon>Actinomycetota</taxon>
        <taxon>Actinomycetes</taxon>
        <taxon>Pseudonocardiales</taxon>
        <taxon>Pseudonocardiaceae</taxon>
        <taxon>Actinokineospora</taxon>
    </lineage>
</organism>
<evidence type="ECO:0000256" key="1">
    <source>
        <dbReference type="ARBA" id="ARBA00008520"/>
    </source>
</evidence>
<dbReference type="RefSeq" id="WP_285609483.1">
    <property type="nucleotide sequence ID" value="NZ_BSSD01000002.1"/>
</dbReference>
<comment type="caution">
    <text evidence="4">The sequence shown here is derived from an EMBL/GenBank/DDBJ whole genome shotgun (WGS) entry which is preliminary data.</text>
</comment>
<comment type="similarity">
    <text evidence="1">Belongs to the bacterial solute-binding protein 1 family.</text>
</comment>
<accession>A0A9W6QLT4</accession>
<reference evidence="4" key="1">
    <citation type="submission" date="2023-02" db="EMBL/GenBank/DDBJ databases">
        <title>Actinokineospora globicatena NBRC 15670.</title>
        <authorList>
            <person name="Ichikawa N."/>
            <person name="Sato H."/>
            <person name="Tonouchi N."/>
        </authorList>
    </citation>
    <scope>NUCLEOTIDE SEQUENCE</scope>
    <source>
        <strain evidence="4">NBRC 15670</strain>
    </source>
</reference>
<evidence type="ECO:0008006" key="6">
    <source>
        <dbReference type="Google" id="ProtNLM"/>
    </source>
</evidence>
<keyword evidence="2" id="KW-0813">Transport</keyword>
<dbReference type="Proteomes" id="UP001165042">
    <property type="component" value="Unassembled WGS sequence"/>
</dbReference>
<gene>
    <name evidence="4" type="ORF">Aglo03_18160</name>
</gene>
<feature type="chain" id="PRO_5040949673" description="Carbohydrate ABC transporter substrate-binding protein, CUT1 family" evidence="3">
    <location>
        <begin position="19"/>
        <end position="465"/>
    </location>
</feature>
<feature type="signal peptide" evidence="3">
    <location>
        <begin position="1"/>
        <end position="18"/>
    </location>
</feature>
<dbReference type="PROSITE" id="PS51257">
    <property type="entry name" value="PROKAR_LIPOPROTEIN"/>
    <property type="match status" value="1"/>
</dbReference>
<keyword evidence="3" id="KW-0732">Signal</keyword>
<dbReference type="EMBL" id="BSSD01000002">
    <property type="protein sequence ID" value="GLW91000.1"/>
    <property type="molecule type" value="Genomic_DNA"/>
</dbReference>
<proteinExistence type="inferred from homology"/>
<keyword evidence="5" id="KW-1185">Reference proteome</keyword>
<dbReference type="Gene3D" id="3.40.190.10">
    <property type="entry name" value="Periplasmic binding protein-like II"/>
    <property type="match status" value="1"/>
</dbReference>
<dbReference type="PANTHER" id="PTHR43649:SF29">
    <property type="entry name" value="OSMOPROTECTIVE COMPOUNDS-BINDING PROTEIN GGTB"/>
    <property type="match status" value="1"/>
</dbReference>
<dbReference type="SUPFAM" id="SSF53850">
    <property type="entry name" value="Periplasmic binding protein-like II"/>
    <property type="match status" value="1"/>
</dbReference>
<evidence type="ECO:0000256" key="3">
    <source>
        <dbReference type="SAM" id="SignalP"/>
    </source>
</evidence>
<dbReference type="Pfam" id="PF01547">
    <property type="entry name" value="SBP_bac_1"/>
    <property type="match status" value="1"/>
</dbReference>
<dbReference type="PANTHER" id="PTHR43649">
    <property type="entry name" value="ARABINOSE-BINDING PROTEIN-RELATED"/>
    <property type="match status" value="1"/>
</dbReference>
<protein>
    <recommendedName>
        <fullName evidence="6">Carbohydrate ABC transporter substrate-binding protein, CUT1 family</fullName>
    </recommendedName>
</protein>
<evidence type="ECO:0000313" key="4">
    <source>
        <dbReference type="EMBL" id="GLW91000.1"/>
    </source>
</evidence>
<dbReference type="AlphaFoldDB" id="A0A9W6QLT4"/>
<dbReference type="InterPro" id="IPR006059">
    <property type="entry name" value="SBP"/>
</dbReference>